<comment type="cofactor">
    <cofactor evidence="2 9">
        <name>FAD</name>
        <dbReference type="ChEBI" id="CHEBI:57692"/>
    </cofactor>
</comment>
<sequence length="525" mass="57943">MKNILFILLISVTIMGCRNKEAQEQTDVVLVGAGIMSATLGSMIKTLDPKLNINIYERLDLVAAESSDAWNNAGTGHSAFCELNYTPELPNGQIEFKKAISINEQFEVSKQFWAYMVSEGKLPAPSSFINNVPHISFVWGDKNVLYLKKRYNVLSKQLLFKGMKYSENYDTLAKWMPLVMKGRSRKQKVAATYMSIGTDVNFGSLTRGLISSLKKEKGVKVALNHEVKNLKRNPDGTWLVTVTDLKTGKDKYISAKFVFIGAGGGALRLLQKSKIPEGKGFGGFPVSGEWLVCNNQKIVEKHISKVYGKAGVGAPPMSVPHLDTRIINGKKALLFGPYAGFSSKFLKQGSYLDLTRSITLKNMWPMLSTGMDNIPLTKYLISQVTQSDEDRLKALKEYFPEAEAKDWKLETAGQRVQIIKKDKTHGGVLQFGTEVVSAQDGSLAALLGASPGASTSVDIMLTLLKQCFPKEVASNAWQLGLRKMIPSYGKMLSQDVALANQVRSSNSKTLGLNFFVLDHTWETGK</sequence>
<evidence type="ECO:0000256" key="2">
    <source>
        <dbReference type="ARBA" id="ARBA00001974"/>
    </source>
</evidence>
<keyword evidence="7 9" id="KW-0274">FAD</keyword>
<dbReference type="UniPathway" id="UPA00223">
    <property type="reaction ID" value="UER01008"/>
</dbReference>
<evidence type="ECO:0000313" key="11">
    <source>
        <dbReference type="Proteomes" id="UP000532273"/>
    </source>
</evidence>
<organism evidence="10 11">
    <name type="scientific">Pedobacter zeae</name>
    <dbReference type="NCBI Taxonomy" id="1737356"/>
    <lineage>
        <taxon>Bacteria</taxon>
        <taxon>Pseudomonadati</taxon>
        <taxon>Bacteroidota</taxon>
        <taxon>Sphingobacteriia</taxon>
        <taxon>Sphingobacteriales</taxon>
        <taxon>Sphingobacteriaceae</taxon>
        <taxon>Pedobacter</taxon>
    </lineage>
</organism>
<comment type="pathway">
    <text evidence="3 9">Carbohydrate metabolism; tricarboxylic acid cycle; oxaloacetate from (S)-malate (quinone route): step 1/1.</text>
</comment>
<dbReference type="HAMAP" id="MF_00212">
    <property type="entry name" value="MQO"/>
    <property type="match status" value="1"/>
</dbReference>
<dbReference type="NCBIfam" id="NF003606">
    <property type="entry name" value="PRK05257.2-1"/>
    <property type="match status" value="1"/>
</dbReference>
<dbReference type="NCBIfam" id="NF003609">
    <property type="entry name" value="PRK05257.2-5"/>
    <property type="match status" value="1"/>
</dbReference>
<evidence type="ECO:0000256" key="7">
    <source>
        <dbReference type="ARBA" id="ARBA00022827"/>
    </source>
</evidence>
<dbReference type="RefSeq" id="WP_183761504.1">
    <property type="nucleotide sequence ID" value="NZ_BMHZ01000001.1"/>
</dbReference>
<dbReference type="NCBIfam" id="NF003603">
    <property type="entry name" value="PRK05257.1-1"/>
    <property type="match status" value="1"/>
</dbReference>
<dbReference type="EC" id="1.1.5.4" evidence="9"/>
<dbReference type="Proteomes" id="UP000532273">
    <property type="component" value="Unassembled WGS sequence"/>
</dbReference>
<dbReference type="Gene3D" id="3.30.9.10">
    <property type="entry name" value="D-Amino Acid Oxidase, subunit A, domain 2"/>
    <property type="match status" value="1"/>
</dbReference>
<evidence type="ECO:0000256" key="8">
    <source>
        <dbReference type="ARBA" id="ARBA00023002"/>
    </source>
</evidence>
<evidence type="ECO:0000256" key="6">
    <source>
        <dbReference type="ARBA" id="ARBA00022630"/>
    </source>
</evidence>
<comment type="caution">
    <text evidence="10">The sequence shown here is derived from an EMBL/GenBank/DDBJ whole genome shotgun (WGS) entry which is preliminary data.</text>
</comment>
<dbReference type="NCBIfam" id="NF003605">
    <property type="entry name" value="PRK05257.1-4"/>
    <property type="match status" value="1"/>
</dbReference>
<evidence type="ECO:0000313" key="10">
    <source>
        <dbReference type="EMBL" id="MBB4107459.1"/>
    </source>
</evidence>
<evidence type="ECO:0000256" key="4">
    <source>
        <dbReference type="ARBA" id="ARBA00006389"/>
    </source>
</evidence>
<comment type="catalytic activity">
    <reaction evidence="1 9">
        <text>(S)-malate + a quinone = a quinol + oxaloacetate</text>
        <dbReference type="Rhea" id="RHEA:46012"/>
        <dbReference type="ChEBI" id="CHEBI:15589"/>
        <dbReference type="ChEBI" id="CHEBI:16452"/>
        <dbReference type="ChEBI" id="CHEBI:24646"/>
        <dbReference type="ChEBI" id="CHEBI:132124"/>
        <dbReference type="EC" id="1.1.5.4"/>
    </reaction>
</comment>
<dbReference type="NCBIfam" id="NF003610">
    <property type="entry name" value="PRK05257.3-1"/>
    <property type="match status" value="1"/>
</dbReference>
<keyword evidence="8 9" id="KW-0560">Oxidoreductase</keyword>
<dbReference type="AlphaFoldDB" id="A0A7W6K937"/>
<dbReference type="NCBIfam" id="NF003613">
    <property type="entry name" value="PRK05257.3-4"/>
    <property type="match status" value="1"/>
</dbReference>
<dbReference type="NCBIfam" id="NF003608">
    <property type="entry name" value="PRK05257.2-4"/>
    <property type="match status" value="1"/>
</dbReference>
<reference evidence="10 11" key="1">
    <citation type="submission" date="2020-08" db="EMBL/GenBank/DDBJ databases">
        <title>Genomic Encyclopedia of Type Strains, Phase IV (KMG-IV): sequencing the most valuable type-strain genomes for metagenomic binning, comparative biology and taxonomic classification.</title>
        <authorList>
            <person name="Goeker M."/>
        </authorList>
    </citation>
    <scope>NUCLEOTIDE SEQUENCE [LARGE SCALE GENOMIC DNA]</scope>
    <source>
        <strain evidence="10 11">DSM 100774</strain>
    </source>
</reference>
<dbReference type="InterPro" id="IPR036188">
    <property type="entry name" value="FAD/NAD-bd_sf"/>
</dbReference>
<accession>A0A7W6K937</accession>
<evidence type="ECO:0000256" key="3">
    <source>
        <dbReference type="ARBA" id="ARBA00005012"/>
    </source>
</evidence>
<dbReference type="NCBIfam" id="TIGR01320">
    <property type="entry name" value="mal_quin_oxido"/>
    <property type="match status" value="1"/>
</dbReference>
<dbReference type="PANTHER" id="PTHR43104">
    <property type="entry name" value="L-2-HYDROXYGLUTARATE DEHYDROGENASE, MITOCHONDRIAL"/>
    <property type="match status" value="1"/>
</dbReference>
<evidence type="ECO:0000256" key="9">
    <source>
        <dbReference type="HAMAP-Rule" id="MF_00212"/>
    </source>
</evidence>
<dbReference type="EMBL" id="JACIEF010000002">
    <property type="protein sequence ID" value="MBB4107459.1"/>
    <property type="molecule type" value="Genomic_DNA"/>
</dbReference>
<dbReference type="PROSITE" id="PS51257">
    <property type="entry name" value="PROKAR_LIPOPROTEIN"/>
    <property type="match status" value="1"/>
</dbReference>
<proteinExistence type="inferred from homology"/>
<protein>
    <recommendedName>
        <fullName evidence="9">Probable malate:quinone oxidoreductase</fullName>
        <ecNumber evidence="9">1.1.5.4</ecNumber>
    </recommendedName>
    <alternativeName>
        <fullName evidence="9">MQO</fullName>
    </alternativeName>
    <alternativeName>
        <fullName evidence="9">Malate dehydrogenase [quinone]</fullName>
    </alternativeName>
</protein>
<keyword evidence="5 9" id="KW-0816">Tricarboxylic acid cycle</keyword>
<dbReference type="GO" id="GO:0047545">
    <property type="term" value="F:(S)-2-hydroxyglutarate dehydrogenase activity"/>
    <property type="evidence" value="ECO:0007669"/>
    <property type="project" value="TreeGrafter"/>
</dbReference>
<comment type="similarity">
    <text evidence="4 9">Belongs to the MQO family.</text>
</comment>
<evidence type="ECO:0000256" key="1">
    <source>
        <dbReference type="ARBA" id="ARBA00001139"/>
    </source>
</evidence>
<dbReference type="NCBIfam" id="NF003611">
    <property type="entry name" value="PRK05257.3-2"/>
    <property type="match status" value="1"/>
</dbReference>
<dbReference type="SUPFAM" id="SSF51905">
    <property type="entry name" value="FAD/NAD(P)-binding domain"/>
    <property type="match status" value="1"/>
</dbReference>
<dbReference type="Pfam" id="PF06039">
    <property type="entry name" value="Mqo"/>
    <property type="match status" value="1"/>
</dbReference>
<dbReference type="NCBIfam" id="NF009875">
    <property type="entry name" value="PRK13339.1"/>
    <property type="match status" value="1"/>
</dbReference>
<evidence type="ECO:0000256" key="5">
    <source>
        <dbReference type="ARBA" id="ARBA00022532"/>
    </source>
</evidence>
<dbReference type="InterPro" id="IPR006231">
    <property type="entry name" value="MQO"/>
</dbReference>
<gene>
    <name evidence="9" type="primary">mqo</name>
    <name evidence="10" type="ORF">GGQ60_001440</name>
</gene>
<dbReference type="Gene3D" id="3.50.50.60">
    <property type="entry name" value="FAD/NAD(P)-binding domain"/>
    <property type="match status" value="1"/>
</dbReference>
<dbReference type="PANTHER" id="PTHR43104:SF2">
    <property type="entry name" value="L-2-HYDROXYGLUTARATE DEHYDROGENASE, MITOCHONDRIAL"/>
    <property type="match status" value="1"/>
</dbReference>
<keyword evidence="6 9" id="KW-0285">Flavoprotein</keyword>
<name>A0A7W6K937_9SPHI</name>
<dbReference type="GO" id="GO:0008924">
    <property type="term" value="F:L-malate dehydrogenase (quinone) activity"/>
    <property type="evidence" value="ECO:0007669"/>
    <property type="project" value="UniProtKB-UniRule"/>
</dbReference>
<dbReference type="GO" id="GO:0006099">
    <property type="term" value="P:tricarboxylic acid cycle"/>
    <property type="evidence" value="ECO:0007669"/>
    <property type="project" value="UniProtKB-UniRule"/>
</dbReference>